<dbReference type="Gene3D" id="3.20.20.30">
    <property type="entry name" value="Luciferase-like domain"/>
    <property type="match status" value="1"/>
</dbReference>
<evidence type="ECO:0000259" key="5">
    <source>
        <dbReference type="Pfam" id="PF00296"/>
    </source>
</evidence>
<protein>
    <submittedName>
        <fullName evidence="6">TIGR03619 family F420-dependent LLM class oxidoreductase</fullName>
        <ecNumber evidence="6">1.-.-.-</ecNumber>
    </submittedName>
</protein>
<proteinExistence type="predicted"/>
<dbReference type="PANTHER" id="PTHR42847">
    <property type="entry name" value="ALKANESULFONATE MONOOXYGENASE"/>
    <property type="match status" value="1"/>
</dbReference>
<dbReference type="InterPro" id="IPR036661">
    <property type="entry name" value="Luciferase-like_sf"/>
</dbReference>
<evidence type="ECO:0000256" key="3">
    <source>
        <dbReference type="ARBA" id="ARBA00023002"/>
    </source>
</evidence>
<dbReference type="GO" id="GO:0016491">
    <property type="term" value="F:oxidoreductase activity"/>
    <property type="evidence" value="ECO:0007669"/>
    <property type="project" value="UniProtKB-KW"/>
</dbReference>
<dbReference type="EMBL" id="OY726397">
    <property type="protein sequence ID" value="CAJ1496493.1"/>
    <property type="molecule type" value="Genomic_DNA"/>
</dbReference>
<dbReference type="Pfam" id="PF00296">
    <property type="entry name" value="Bac_luciferase"/>
    <property type="match status" value="1"/>
</dbReference>
<organism evidence="6 7">
    <name type="scientific">[Mycobacterium] burgundiense</name>
    <dbReference type="NCBI Taxonomy" id="3064286"/>
    <lineage>
        <taxon>Bacteria</taxon>
        <taxon>Bacillati</taxon>
        <taxon>Actinomycetota</taxon>
        <taxon>Actinomycetes</taxon>
        <taxon>Mycobacteriales</taxon>
        <taxon>Mycobacteriaceae</taxon>
        <taxon>Mycolicibacterium</taxon>
    </lineage>
</organism>
<keyword evidence="7" id="KW-1185">Reference proteome</keyword>
<keyword evidence="3 6" id="KW-0560">Oxidoreductase</keyword>
<dbReference type="EC" id="1.-.-.-" evidence="6"/>
<keyword evidence="4" id="KW-0503">Monooxygenase</keyword>
<evidence type="ECO:0000313" key="7">
    <source>
        <dbReference type="Proteomes" id="UP001190465"/>
    </source>
</evidence>
<dbReference type="InterPro" id="IPR011251">
    <property type="entry name" value="Luciferase-like_dom"/>
</dbReference>
<gene>
    <name evidence="6" type="ORF">MU0053_000667</name>
</gene>
<sequence>MTPGRTGSTLGDDSGVCHSKRMQFWSGTAFLPTRDLTTIAALLDEHGFTGVFTSDHLIYPRELRTPYPLTGDKPPWPPETEWPDSWVTIGALAAVTTRLRFSNAVYIAGARPLLEVAKQVATAATLSDGRVSLAIGTGWMREEFELLGQDFDNRGPRTTEMIHALRALWQGGWVSWQGEHYAVPEIMIEPHPPAPVPILCGGESDVALKRAARDCDGWVGTYYTWDAAVAIIGRLKELRQRYGRADEPFEVIVSLSDPPSADLYRRAEDIGITGVMCAPWRGDRYREGIERFAEEIITRCG</sequence>
<evidence type="ECO:0000256" key="1">
    <source>
        <dbReference type="ARBA" id="ARBA00022630"/>
    </source>
</evidence>
<reference evidence="6 7" key="1">
    <citation type="submission" date="2023-08" db="EMBL/GenBank/DDBJ databases">
        <authorList>
            <person name="Folkvardsen B D."/>
            <person name="Norman A."/>
        </authorList>
    </citation>
    <scope>NUCLEOTIDE SEQUENCE [LARGE SCALE GENOMIC DNA]</scope>
    <source>
        <strain evidence="6 7">Mu0053</strain>
    </source>
</reference>
<dbReference type="NCBIfam" id="TIGR03619">
    <property type="entry name" value="F420_Rv2161c"/>
    <property type="match status" value="1"/>
</dbReference>
<feature type="domain" description="Luciferase-like" evidence="5">
    <location>
        <begin position="18"/>
        <end position="255"/>
    </location>
</feature>
<dbReference type="PANTHER" id="PTHR42847:SF4">
    <property type="entry name" value="ALKANESULFONATE MONOOXYGENASE-RELATED"/>
    <property type="match status" value="1"/>
</dbReference>
<accession>A0ABN9MWP8</accession>
<dbReference type="InterPro" id="IPR019921">
    <property type="entry name" value="Lucif-like_OxRdtase_Rv2161c"/>
</dbReference>
<evidence type="ECO:0000313" key="6">
    <source>
        <dbReference type="EMBL" id="CAJ1496493.1"/>
    </source>
</evidence>
<dbReference type="SUPFAM" id="SSF51679">
    <property type="entry name" value="Bacterial luciferase-like"/>
    <property type="match status" value="1"/>
</dbReference>
<dbReference type="Proteomes" id="UP001190465">
    <property type="component" value="Chromosome"/>
</dbReference>
<evidence type="ECO:0000256" key="2">
    <source>
        <dbReference type="ARBA" id="ARBA00022643"/>
    </source>
</evidence>
<keyword evidence="2" id="KW-0288">FMN</keyword>
<name>A0ABN9MWP8_9MYCO</name>
<dbReference type="InterPro" id="IPR050172">
    <property type="entry name" value="SsuD_RutA_monooxygenase"/>
</dbReference>
<evidence type="ECO:0000256" key="4">
    <source>
        <dbReference type="ARBA" id="ARBA00023033"/>
    </source>
</evidence>
<keyword evidence="1" id="KW-0285">Flavoprotein</keyword>